<dbReference type="Pfam" id="PF08443">
    <property type="entry name" value="RimK"/>
    <property type="match status" value="1"/>
</dbReference>
<feature type="domain" description="ATP-grasp" evidence="2">
    <location>
        <begin position="103"/>
        <end position="280"/>
    </location>
</feature>
<dbReference type="PANTHER" id="PTHR21621:SF0">
    <property type="entry name" value="BETA-CITRYLGLUTAMATE SYNTHASE B-RELATED"/>
    <property type="match status" value="1"/>
</dbReference>
<gene>
    <name evidence="3" type="ORF">SAMN05216244_3888</name>
</gene>
<keyword evidence="3" id="KW-0436">Ligase</keyword>
<protein>
    <submittedName>
        <fullName evidence="3">Gamma-F420-2:alpha-L-glutamate ligase</fullName>
    </submittedName>
</protein>
<dbReference type="Gene3D" id="3.30.470.20">
    <property type="entry name" value="ATP-grasp fold, B domain"/>
    <property type="match status" value="1"/>
</dbReference>
<keyword evidence="1" id="KW-0067">ATP-binding</keyword>
<dbReference type="InterPro" id="IPR011761">
    <property type="entry name" value="ATP-grasp"/>
</dbReference>
<dbReference type="EMBL" id="FNHF01000007">
    <property type="protein sequence ID" value="SDM98002.1"/>
    <property type="molecule type" value="Genomic_DNA"/>
</dbReference>
<sequence length="288" mass="32751">MQATGWLIYKQEDAAINKAYIDWFIQECEKQDIKLLLVYREELTVGIFEGKLIVKTAENMKFPDFCVVRTIEPLLNKQLEMLGIPVFNSSEVSYLCNNKAVTHQRLTALGIPMVDTIFLQKNLLSEHLPVPVPFVVKEATGKGGQQVYKINDLDDWLSVRQKIESSDIIIQGCAVLPGKDLRVFVVGKEIVGAVLRSNEHDFRANYKLGGTAEWYELSAEEIRLIRKIVNHFPFSLVGIDFLFSNSGTLLFNEIEDVVGSRTLSRVSEINLLEKYVKLILIQINKEET</sequence>
<organism evidence="3 4">
    <name type="scientific">Sediminibacillus halophilus</name>
    <dbReference type="NCBI Taxonomy" id="482461"/>
    <lineage>
        <taxon>Bacteria</taxon>
        <taxon>Bacillati</taxon>
        <taxon>Bacillota</taxon>
        <taxon>Bacilli</taxon>
        <taxon>Bacillales</taxon>
        <taxon>Bacillaceae</taxon>
        <taxon>Sediminibacillus</taxon>
    </lineage>
</organism>
<dbReference type="GO" id="GO:0009432">
    <property type="term" value="P:SOS response"/>
    <property type="evidence" value="ECO:0007669"/>
    <property type="project" value="TreeGrafter"/>
</dbReference>
<dbReference type="InterPro" id="IPR013651">
    <property type="entry name" value="ATP-grasp_RimK-type"/>
</dbReference>
<reference evidence="4" key="1">
    <citation type="submission" date="2016-10" db="EMBL/GenBank/DDBJ databases">
        <authorList>
            <person name="Varghese N."/>
            <person name="Submissions S."/>
        </authorList>
    </citation>
    <scope>NUCLEOTIDE SEQUENCE [LARGE SCALE GENOMIC DNA]</scope>
    <source>
        <strain evidence="4">CGMCC 1.6199</strain>
    </source>
</reference>
<dbReference type="RefSeq" id="WP_074600868.1">
    <property type="nucleotide sequence ID" value="NZ_FNHF01000007.1"/>
</dbReference>
<dbReference type="STRING" id="482461.SAMN05216244_3888"/>
<proteinExistence type="predicted"/>
<dbReference type="PANTHER" id="PTHR21621">
    <property type="entry name" value="RIBOSOMAL PROTEIN S6 MODIFICATION PROTEIN"/>
    <property type="match status" value="1"/>
</dbReference>
<keyword evidence="4" id="KW-1185">Reference proteome</keyword>
<dbReference type="GO" id="GO:0046872">
    <property type="term" value="F:metal ion binding"/>
    <property type="evidence" value="ECO:0007669"/>
    <property type="project" value="InterPro"/>
</dbReference>
<name>A0A1G9XME3_9BACI</name>
<evidence type="ECO:0000256" key="1">
    <source>
        <dbReference type="PROSITE-ProRule" id="PRU00409"/>
    </source>
</evidence>
<dbReference type="Proteomes" id="UP000182347">
    <property type="component" value="Unassembled WGS sequence"/>
</dbReference>
<accession>A0A1G9XME3</accession>
<dbReference type="Gene3D" id="3.40.50.20">
    <property type="match status" value="1"/>
</dbReference>
<keyword evidence="1" id="KW-0547">Nucleotide-binding</keyword>
<evidence type="ECO:0000313" key="4">
    <source>
        <dbReference type="Proteomes" id="UP000182347"/>
    </source>
</evidence>
<dbReference type="GO" id="GO:0005524">
    <property type="term" value="F:ATP binding"/>
    <property type="evidence" value="ECO:0007669"/>
    <property type="project" value="UniProtKB-UniRule"/>
</dbReference>
<dbReference type="OrthoDB" id="4426445at2"/>
<dbReference type="GO" id="GO:0005737">
    <property type="term" value="C:cytoplasm"/>
    <property type="evidence" value="ECO:0007669"/>
    <property type="project" value="TreeGrafter"/>
</dbReference>
<dbReference type="GO" id="GO:0018169">
    <property type="term" value="F:ribosomal S6-glutamic acid ligase activity"/>
    <property type="evidence" value="ECO:0007669"/>
    <property type="project" value="TreeGrafter"/>
</dbReference>
<evidence type="ECO:0000259" key="2">
    <source>
        <dbReference type="PROSITE" id="PS50975"/>
    </source>
</evidence>
<evidence type="ECO:0000313" key="3">
    <source>
        <dbReference type="EMBL" id="SDM98002.1"/>
    </source>
</evidence>
<dbReference type="SUPFAM" id="SSF56059">
    <property type="entry name" value="Glutathione synthetase ATP-binding domain-like"/>
    <property type="match status" value="1"/>
</dbReference>
<dbReference type="PROSITE" id="PS50975">
    <property type="entry name" value="ATP_GRASP"/>
    <property type="match status" value="1"/>
</dbReference>
<dbReference type="AlphaFoldDB" id="A0A1G9XME3"/>